<comment type="subcellular location">
    <subcellularLocation>
        <location evidence="1">Membrane</location>
        <topology evidence="1">Multi-pass membrane protein</topology>
    </subcellularLocation>
</comment>
<evidence type="ECO:0000313" key="8">
    <source>
        <dbReference type="Proteomes" id="UP001148313"/>
    </source>
</evidence>
<evidence type="ECO:0000256" key="4">
    <source>
        <dbReference type="ARBA" id="ARBA00022989"/>
    </source>
</evidence>
<feature type="transmembrane region" description="Helical" evidence="6">
    <location>
        <begin position="116"/>
        <end position="136"/>
    </location>
</feature>
<evidence type="ECO:0000256" key="3">
    <source>
        <dbReference type="ARBA" id="ARBA00022692"/>
    </source>
</evidence>
<comment type="caution">
    <text evidence="7">The sequence shown here is derived from an EMBL/GenBank/DDBJ whole genome shotgun (WGS) entry which is preliminary data.</text>
</comment>
<dbReference type="InterPro" id="IPR012506">
    <property type="entry name" value="TMEM86B-like"/>
</dbReference>
<feature type="transmembrane region" description="Helical" evidence="6">
    <location>
        <begin position="83"/>
        <end position="104"/>
    </location>
</feature>
<evidence type="ECO:0000313" key="7">
    <source>
        <dbReference type="EMBL" id="MDA4845681.1"/>
    </source>
</evidence>
<name>A0ABT4VLX5_9HYPH</name>
<feature type="transmembrane region" description="Helical" evidence="6">
    <location>
        <begin position="197"/>
        <end position="218"/>
    </location>
</feature>
<accession>A0ABT4VLX5</accession>
<dbReference type="EMBL" id="JAPJZH010000005">
    <property type="protein sequence ID" value="MDA4845681.1"/>
    <property type="molecule type" value="Genomic_DNA"/>
</dbReference>
<evidence type="ECO:0000256" key="6">
    <source>
        <dbReference type="SAM" id="Phobius"/>
    </source>
</evidence>
<organism evidence="7 8">
    <name type="scientific">Hoeflea poritis</name>
    <dbReference type="NCBI Taxonomy" id="2993659"/>
    <lineage>
        <taxon>Bacteria</taxon>
        <taxon>Pseudomonadati</taxon>
        <taxon>Pseudomonadota</taxon>
        <taxon>Alphaproteobacteria</taxon>
        <taxon>Hyphomicrobiales</taxon>
        <taxon>Rhizobiaceae</taxon>
        <taxon>Hoeflea</taxon>
    </lineage>
</organism>
<dbReference type="PANTHER" id="PTHR31885:SF6">
    <property type="entry name" value="GH04784P"/>
    <property type="match status" value="1"/>
</dbReference>
<keyword evidence="5 6" id="KW-0472">Membrane</keyword>
<dbReference type="Proteomes" id="UP001148313">
    <property type="component" value="Unassembled WGS sequence"/>
</dbReference>
<comment type="similarity">
    <text evidence="2">Belongs to the TMEM86 family.</text>
</comment>
<keyword evidence="4 6" id="KW-1133">Transmembrane helix</keyword>
<feature type="transmembrane region" description="Helical" evidence="6">
    <location>
        <begin position="12"/>
        <end position="29"/>
    </location>
</feature>
<evidence type="ECO:0000256" key="2">
    <source>
        <dbReference type="ARBA" id="ARBA00007375"/>
    </source>
</evidence>
<feature type="transmembrane region" description="Helical" evidence="6">
    <location>
        <begin position="148"/>
        <end position="177"/>
    </location>
</feature>
<evidence type="ECO:0000256" key="5">
    <source>
        <dbReference type="ARBA" id="ARBA00023136"/>
    </source>
</evidence>
<keyword evidence="8" id="KW-1185">Reference proteome</keyword>
<keyword evidence="3 6" id="KW-0812">Transmembrane</keyword>
<gene>
    <name evidence="7" type="ORF">OOZ53_10000</name>
</gene>
<reference evidence="7" key="1">
    <citation type="submission" date="2022-11" db="EMBL/GenBank/DDBJ databases">
        <title>Hoeflea poritis sp. nov., isolated from scleractinian coral Porites lutea.</title>
        <authorList>
            <person name="Zhang G."/>
            <person name="Wei Q."/>
            <person name="Cai L."/>
        </authorList>
    </citation>
    <scope>NUCLEOTIDE SEQUENCE</scope>
    <source>
        <strain evidence="7">E7-10</strain>
    </source>
</reference>
<proteinExistence type="inferred from homology"/>
<feature type="transmembrane region" description="Helical" evidence="6">
    <location>
        <begin position="49"/>
        <end position="71"/>
    </location>
</feature>
<sequence>MPIFEYGIDSPQLGSLLFSAAAAFLYLFMVERPPSARRTGAKTLSVALLAALSVIVGGPILLTAALLLCAAGDAFLAQDDERAFLIGLAAFLVGHILYAVLFLGLGSSEVVVAQPLRFGIGAAIVLAAMVASVRIIPAAGPMGPAVAAYIAVIVAMGLSALLIPGWGVVAGALLFMASDTVLAAQKFLLGPEDAPFLRARFVWVSYYFAQVLITLSTLQLI</sequence>
<protein>
    <submittedName>
        <fullName evidence="7">Lysoplasmalogenase</fullName>
    </submittedName>
</protein>
<evidence type="ECO:0000256" key="1">
    <source>
        <dbReference type="ARBA" id="ARBA00004141"/>
    </source>
</evidence>
<dbReference type="PANTHER" id="PTHR31885">
    <property type="entry name" value="GH04784P"/>
    <property type="match status" value="1"/>
</dbReference>
<dbReference type="Pfam" id="PF07947">
    <property type="entry name" value="YhhN"/>
    <property type="match status" value="1"/>
</dbReference>
<dbReference type="RefSeq" id="WP_271089353.1">
    <property type="nucleotide sequence ID" value="NZ_JAPJZH010000005.1"/>
</dbReference>